<evidence type="ECO:0000313" key="2">
    <source>
        <dbReference type="EMBL" id="KAI9262355.1"/>
    </source>
</evidence>
<accession>A0AAD5PDQ9</accession>
<dbReference type="InterPro" id="IPR052895">
    <property type="entry name" value="HetReg/Transcr_Mod"/>
</dbReference>
<reference evidence="2" key="1">
    <citation type="journal article" date="2022" name="IScience">
        <title>Evolution of zygomycete secretomes and the origins of terrestrial fungal ecologies.</title>
        <authorList>
            <person name="Chang Y."/>
            <person name="Wang Y."/>
            <person name="Mondo S."/>
            <person name="Ahrendt S."/>
            <person name="Andreopoulos W."/>
            <person name="Barry K."/>
            <person name="Beard J."/>
            <person name="Benny G.L."/>
            <person name="Blankenship S."/>
            <person name="Bonito G."/>
            <person name="Cuomo C."/>
            <person name="Desiro A."/>
            <person name="Gervers K.A."/>
            <person name="Hundley H."/>
            <person name="Kuo A."/>
            <person name="LaButti K."/>
            <person name="Lang B.F."/>
            <person name="Lipzen A."/>
            <person name="O'Donnell K."/>
            <person name="Pangilinan J."/>
            <person name="Reynolds N."/>
            <person name="Sandor L."/>
            <person name="Smith M.E."/>
            <person name="Tsang A."/>
            <person name="Grigoriev I.V."/>
            <person name="Stajich J.E."/>
            <person name="Spatafora J.W."/>
        </authorList>
    </citation>
    <scope>NUCLEOTIDE SEQUENCE</scope>
    <source>
        <strain evidence="2">RSA 2281</strain>
    </source>
</reference>
<feature type="non-terminal residue" evidence="2">
    <location>
        <position position="363"/>
    </location>
</feature>
<reference evidence="2" key="2">
    <citation type="submission" date="2023-02" db="EMBL/GenBank/DDBJ databases">
        <authorList>
            <consortium name="DOE Joint Genome Institute"/>
            <person name="Mondo S.J."/>
            <person name="Chang Y."/>
            <person name="Wang Y."/>
            <person name="Ahrendt S."/>
            <person name="Andreopoulos W."/>
            <person name="Barry K."/>
            <person name="Beard J."/>
            <person name="Benny G.L."/>
            <person name="Blankenship S."/>
            <person name="Bonito G."/>
            <person name="Cuomo C."/>
            <person name="Desiro A."/>
            <person name="Gervers K.A."/>
            <person name="Hundley H."/>
            <person name="Kuo A."/>
            <person name="LaButti K."/>
            <person name="Lang B.F."/>
            <person name="Lipzen A."/>
            <person name="O'Donnell K."/>
            <person name="Pangilinan J."/>
            <person name="Reynolds N."/>
            <person name="Sandor L."/>
            <person name="Smith M.W."/>
            <person name="Tsang A."/>
            <person name="Grigoriev I.V."/>
            <person name="Stajich J.E."/>
            <person name="Spatafora J.W."/>
        </authorList>
    </citation>
    <scope>NUCLEOTIDE SEQUENCE</scope>
    <source>
        <strain evidence="2">RSA 2281</strain>
    </source>
</reference>
<dbReference type="PANTHER" id="PTHR24148">
    <property type="entry name" value="ANKYRIN REPEAT DOMAIN-CONTAINING PROTEIN 39 HOMOLOG-RELATED"/>
    <property type="match status" value="1"/>
</dbReference>
<sequence length="363" mass="42211">MYITYESTQWAKDPSDPIRIGQFVLPPGRMPETLPKPDFMPSKLIRTSDMKVVSGTQVNEGYCAFSYAWSQSGDILVDPRTGKKNRFDQGKHKLIRPTASKQHPGNVEEYVRFETIIQQICRDFNIKYVWYDALCIDHNNLEEKHQDIGQMHRIYYNAYCVVALVPEFCIKVKSSRERKRLSQQDETADTYCRFLDALDEIPTAAWSKRLWTLTEAIQSQNLIYVGQNVHVFSDQEVPGVKHISQVKQRFARWNVGTMLFYAHKRTSTSDHDRVFAMANLFPDLMKHISIDYDQPFEDLMIQFYSLLAKKCITILFFGSHKKYKGKATIYQNAHDDDHNNEAIEDYDATSNDNKSDTISIRDD</sequence>
<dbReference type="InterPro" id="IPR010730">
    <property type="entry name" value="HET"/>
</dbReference>
<dbReference type="Proteomes" id="UP001209540">
    <property type="component" value="Unassembled WGS sequence"/>
</dbReference>
<dbReference type="EMBL" id="JAIXMP010000014">
    <property type="protein sequence ID" value="KAI9262355.1"/>
    <property type="molecule type" value="Genomic_DNA"/>
</dbReference>
<comment type="caution">
    <text evidence="2">The sequence shown here is derived from an EMBL/GenBank/DDBJ whole genome shotgun (WGS) entry which is preliminary data.</text>
</comment>
<dbReference type="Pfam" id="PF06985">
    <property type="entry name" value="HET"/>
    <property type="match status" value="1"/>
</dbReference>
<proteinExistence type="predicted"/>
<feature type="domain" description="Heterokaryon incompatibility" evidence="1">
    <location>
        <begin position="62"/>
        <end position="215"/>
    </location>
</feature>
<evidence type="ECO:0000259" key="1">
    <source>
        <dbReference type="Pfam" id="PF06985"/>
    </source>
</evidence>
<dbReference type="AlphaFoldDB" id="A0AAD5PDQ9"/>
<protein>
    <submittedName>
        <fullName evidence="2">Heterokaryon incompatibility protein-domain-containing protein</fullName>
    </submittedName>
</protein>
<organism evidence="2 3">
    <name type="scientific">Phascolomyces articulosus</name>
    <dbReference type="NCBI Taxonomy" id="60185"/>
    <lineage>
        <taxon>Eukaryota</taxon>
        <taxon>Fungi</taxon>
        <taxon>Fungi incertae sedis</taxon>
        <taxon>Mucoromycota</taxon>
        <taxon>Mucoromycotina</taxon>
        <taxon>Mucoromycetes</taxon>
        <taxon>Mucorales</taxon>
        <taxon>Lichtheimiaceae</taxon>
        <taxon>Phascolomyces</taxon>
    </lineage>
</organism>
<dbReference type="PANTHER" id="PTHR24148:SF64">
    <property type="entry name" value="HETEROKARYON INCOMPATIBILITY DOMAIN-CONTAINING PROTEIN"/>
    <property type="match status" value="1"/>
</dbReference>
<gene>
    <name evidence="2" type="ORF">BDA99DRAFT_572280</name>
</gene>
<keyword evidence="3" id="KW-1185">Reference proteome</keyword>
<evidence type="ECO:0000313" key="3">
    <source>
        <dbReference type="Proteomes" id="UP001209540"/>
    </source>
</evidence>
<name>A0AAD5PDQ9_9FUNG</name>